<reference evidence="2" key="1">
    <citation type="submission" date="2023-07" db="EMBL/GenBank/DDBJ databases">
        <title>Study on multiphase classification of strain Alteromonas salexigens isolated from the Yellow Sea.</title>
        <authorList>
            <person name="Sun L."/>
        </authorList>
    </citation>
    <scope>NUCLEOTIDE SEQUENCE [LARGE SCALE GENOMIC DNA]</scope>
    <source>
        <strain evidence="2">ASW11-19</strain>
    </source>
</reference>
<dbReference type="Proteomes" id="UP001209257">
    <property type="component" value="Unassembled WGS sequence"/>
</dbReference>
<gene>
    <name evidence="1" type="ORF">OCL06_07080</name>
</gene>
<sequence>MQKCNVSLSGNVMVSQVSGHWSFKDVGKFIAIYKQGMGERQLTQWADLVIMSEGWSMDDHAVERMQNSIRKASEQGLSCVALVNFSEQPLLNMQSELAEIYRGLGVEVNFFDAQDTALEWLKNRGFHQVTPDGEQVDLPLSESELMNKN</sequence>
<comment type="caution">
    <text evidence="1">The sequence shown here is derived from an EMBL/GenBank/DDBJ whole genome shotgun (WGS) entry which is preliminary data.</text>
</comment>
<dbReference type="RefSeq" id="WP_262993033.1">
    <property type="nucleotide sequence ID" value="NZ_JAOTJC010000006.1"/>
</dbReference>
<name>A0ABT2VNB6_9ALTE</name>
<evidence type="ECO:0000313" key="2">
    <source>
        <dbReference type="Proteomes" id="UP001209257"/>
    </source>
</evidence>
<accession>A0ABT2VNB6</accession>
<dbReference type="EMBL" id="JAOTJC010000006">
    <property type="protein sequence ID" value="MCU7554357.1"/>
    <property type="molecule type" value="Genomic_DNA"/>
</dbReference>
<keyword evidence="2" id="KW-1185">Reference proteome</keyword>
<evidence type="ECO:0008006" key="3">
    <source>
        <dbReference type="Google" id="ProtNLM"/>
    </source>
</evidence>
<proteinExistence type="predicted"/>
<protein>
    <recommendedName>
        <fullName evidence="3">STAS/SEC14 domain-containing protein</fullName>
    </recommendedName>
</protein>
<evidence type="ECO:0000313" key="1">
    <source>
        <dbReference type="EMBL" id="MCU7554357.1"/>
    </source>
</evidence>
<organism evidence="1 2">
    <name type="scientific">Alteromonas salexigens</name>
    <dbReference type="NCBI Taxonomy" id="2982530"/>
    <lineage>
        <taxon>Bacteria</taxon>
        <taxon>Pseudomonadati</taxon>
        <taxon>Pseudomonadota</taxon>
        <taxon>Gammaproteobacteria</taxon>
        <taxon>Alteromonadales</taxon>
        <taxon>Alteromonadaceae</taxon>
        <taxon>Alteromonas/Salinimonas group</taxon>
        <taxon>Alteromonas</taxon>
    </lineage>
</organism>